<keyword evidence="14" id="KW-0472">Membrane</keyword>
<evidence type="ECO:0000256" key="2">
    <source>
        <dbReference type="ARBA" id="ARBA00004246"/>
    </source>
</evidence>
<feature type="region of interest" description="Disordered" evidence="23">
    <location>
        <begin position="682"/>
        <end position="822"/>
    </location>
</feature>
<dbReference type="CDD" id="cd13190">
    <property type="entry name" value="FERM_C_FAK1"/>
    <property type="match status" value="1"/>
</dbReference>
<dbReference type="GO" id="GO:0005886">
    <property type="term" value="C:plasma membrane"/>
    <property type="evidence" value="ECO:0007669"/>
    <property type="project" value="UniProtKB-SubCell"/>
</dbReference>
<dbReference type="InterPro" id="IPR001245">
    <property type="entry name" value="Ser-Thr/Tyr_kinase_cat_dom"/>
</dbReference>
<dbReference type="FunFam" id="3.10.20.90:FF:000021">
    <property type="entry name" value="focal adhesion kinase 1 isoform X1"/>
    <property type="match status" value="1"/>
</dbReference>
<proteinExistence type="predicted"/>
<protein>
    <recommendedName>
        <fullName evidence="18">Focal adhesion kinase 1</fullName>
        <ecNumber evidence="4">2.7.10.2</ecNumber>
    </recommendedName>
    <alternativeName>
        <fullName evidence="19">Protein-tyrosine kinase 2</fullName>
    </alternativeName>
    <alternativeName>
        <fullName evidence="20">pp125FAK</fullName>
    </alternativeName>
</protein>
<dbReference type="GO" id="GO:0005524">
    <property type="term" value="F:ATP binding"/>
    <property type="evidence" value="ECO:0007669"/>
    <property type="project" value="UniProtKB-UniRule"/>
</dbReference>
<evidence type="ECO:0000256" key="18">
    <source>
        <dbReference type="ARBA" id="ARBA00039644"/>
    </source>
</evidence>
<evidence type="ECO:0000256" key="14">
    <source>
        <dbReference type="ARBA" id="ARBA00023136"/>
    </source>
</evidence>
<dbReference type="InterPro" id="IPR049385">
    <property type="entry name" value="FAK1-like_FERM_C"/>
</dbReference>
<evidence type="ECO:0000256" key="21">
    <source>
        <dbReference type="ARBA" id="ARBA00051245"/>
    </source>
</evidence>
<dbReference type="SMART" id="SM00219">
    <property type="entry name" value="TyrKc"/>
    <property type="match status" value="1"/>
</dbReference>
<keyword evidence="8" id="KW-0597">Phosphoprotein</keyword>
<dbReference type="Proteomes" id="UP000472270">
    <property type="component" value="Unassembled WGS sequence"/>
</dbReference>
<keyword evidence="6" id="KW-1003">Cell membrane</keyword>
<evidence type="ECO:0000256" key="20">
    <source>
        <dbReference type="ARBA" id="ARBA00043012"/>
    </source>
</evidence>
<dbReference type="AlphaFoldDB" id="A0A673NAQ7"/>
<dbReference type="InterPro" id="IPR014352">
    <property type="entry name" value="FERM/acyl-CoA-bd_prot_sf"/>
</dbReference>
<evidence type="ECO:0000256" key="5">
    <source>
        <dbReference type="ARBA" id="ARBA00022473"/>
    </source>
</evidence>
<dbReference type="FunFam" id="1.10.510.10:FF:000039">
    <property type="entry name" value="Focal adhesion kinase, isoform D"/>
    <property type="match status" value="1"/>
</dbReference>
<dbReference type="FunFam" id="3.30.200.20:FF:000047">
    <property type="entry name" value="focal adhesion kinase 1 isoform X2"/>
    <property type="match status" value="1"/>
</dbReference>
<dbReference type="InterPro" id="IPR029071">
    <property type="entry name" value="Ubiquitin-like_domsf"/>
</dbReference>
<evidence type="ECO:0000259" key="25">
    <source>
        <dbReference type="PROSITE" id="PS50057"/>
    </source>
</evidence>
<dbReference type="InterPro" id="IPR036137">
    <property type="entry name" value="Focal_adhe_kin_target_dom_sf"/>
</dbReference>
<dbReference type="GO" id="GO:0008284">
    <property type="term" value="P:positive regulation of cell population proliferation"/>
    <property type="evidence" value="ECO:0007669"/>
    <property type="project" value="UniProtKB-ARBA"/>
</dbReference>
<dbReference type="SMART" id="SM00295">
    <property type="entry name" value="B41"/>
    <property type="match status" value="1"/>
</dbReference>
<dbReference type="InterPro" id="IPR008266">
    <property type="entry name" value="Tyr_kinase_AS"/>
</dbReference>
<dbReference type="InterPro" id="IPR000719">
    <property type="entry name" value="Prot_kinase_dom"/>
</dbReference>
<dbReference type="Pfam" id="PF18038">
    <property type="entry name" value="FERM_N_2"/>
    <property type="match status" value="1"/>
</dbReference>
<dbReference type="InterPro" id="IPR041784">
    <property type="entry name" value="FAK1/PYK2_FERM_C"/>
</dbReference>
<dbReference type="InterPro" id="IPR011009">
    <property type="entry name" value="Kinase-like_dom_sf"/>
</dbReference>
<keyword evidence="7" id="KW-0963">Cytoplasm</keyword>
<keyword evidence="9" id="KW-0808">Transferase</keyword>
<feature type="domain" description="Protein kinase" evidence="24">
    <location>
        <begin position="434"/>
        <end position="682"/>
    </location>
</feature>
<dbReference type="FunFam" id="2.30.29.30:FF:000058">
    <property type="entry name" value="focal adhesion kinase 1 isoform X1"/>
    <property type="match status" value="1"/>
</dbReference>
<evidence type="ECO:0000256" key="6">
    <source>
        <dbReference type="ARBA" id="ARBA00022475"/>
    </source>
</evidence>
<evidence type="ECO:0000256" key="23">
    <source>
        <dbReference type="SAM" id="MobiDB-lite"/>
    </source>
</evidence>
<evidence type="ECO:0000256" key="3">
    <source>
        <dbReference type="ARBA" id="ARBA00004413"/>
    </source>
</evidence>
<keyword evidence="12 22" id="KW-0067">ATP-binding</keyword>
<feature type="binding site" evidence="22">
    <location>
        <position position="466"/>
    </location>
    <ligand>
        <name>ATP</name>
        <dbReference type="ChEBI" id="CHEBI:30616"/>
    </ligand>
</feature>
<evidence type="ECO:0000256" key="1">
    <source>
        <dbReference type="ARBA" id="ARBA00004120"/>
    </source>
</evidence>
<evidence type="ECO:0000256" key="10">
    <source>
        <dbReference type="ARBA" id="ARBA00022741"/>
    </source>
</evidence>
<dbReference type="PROSITE" id="PS50011">
    <property type="entry name" value="PROTEIN_KINASE_DOM"/>
    <property type="match status" value="1"/>
</dbReference>
<dbReference type="PROSITE" id="PS00107">
    <property type="entry name" value="PROTEIN_KINASE_ATP"/>
    <property type="match status" value="1"/>
</dbReference>
<name>A0A673NAQ7_9TELE</name>
<dbReference type="PANTHER" id="PTHR46221">
    <property type="entry name" value="FERM AND PDZ DOMAIN-CONTAINING PROTEIN FAMILY MEMBER"/>
    <property type="match status" value="1"/>
</dbReference>
<evidence type="ECO:0000256" key="22">
    <source>
        <dbReference type="PROSITE-ProRule" id="PRU10141"/>
    </source>
</evidence>
<evidence type="ECO:0000256" key="16">
    <source>
        <dbReference type="ARBA" id="ARBA00023212"/>
    </source>
</evidence>
<dbReference type="PROSITE" id="PS00109">
    <property type="entry name" value="PROTEIN_KINASE_TYR"/>
    <property type="match status" value="1"/>
</dbReference>
<dbReference type="InterPro" id="IPR041390">
    <property type="entry name" value="FADK_N"/>
</dbReference>
<dbReference type="FunFam" id="1.20.80.10:FF:000004">
    <property type="entry name" value="Protein-tyrosine kinase 2-beta isoform 1"/>
    <property type="match status" value="1"/>
</dbReference>
<dbReference type="InterPro" id="IPR035963">
    <property type="entry name" value="FERM_2"/>
</dbReference>
<dbReference type="InterPro" id="IPR019749">
    <property type="entry name" value="Band_41_domain"/>
</dbReference>
<dbReference type="EC" id="2.7.10.2" evidence="4"/>
<dbReference type="Gene3D" id="2.30.29.30">
    <property type="entry name" value="Pleckstrin-homology domain (PH domain)/Phosphotyrosine-binding domain (PTB)"/>
    <property type="match status" value="1"/>
</dbReference>
<dbReference type="GO" id="GO:0030154">
    <property type="term" value="P:cell differentiation"/>
    <property type="evidence" value="ECO:0007669"/>
    <property type="project" value="UniProtKB-ARBA"/>
</dbReference>
<feature type="compositionally biased region" description="Basic and acidic residues" evidence="23">
    <location>
        <begin position="773"/>
        <end position="785"/>
    </location>
</feature>
<dbReference type="Gene3D" id="3.30.200.20">
    <property type="entry name" value="Phosphorylase Kinase, domain 1"/>
    <property type="match status" value="1"/>
</dbReference>
<dbReference type="GO" id="GO:0005925">
    <property type="term" value="C:focal adhesion"/>
    <property type="evidence" value="ECO:0007669"/>
    <property type="project" value="UniProtKB-SubCell"/>
</dbReference>
<dbReference type="InterPro" id="IPR020635">
    <property type="entry name" value="Tyr_kinase_cat_dom"/>
</dbReference>
<keyword evidence="5" id="KW-0217">Developmental protein</keyword>
<evidence type="ECO:0000256" key="9">
    <source>
        <dbReference type="ARBA" id="ARBA00022679"/>
    </source>
</evidence>
<evidence type="ECO:0000256" key="7">
    <source>
        <dbReference type="ARBA" id="ARBA00022490"/>
    </source>
</evidence>
<evidence type="ECO:0000256" key="8">
    <source>
        <dbReference type="ARBA" id="ARBA00022553"/>
    </source>
</evidence>
<dbReference type="Gene3D" id="1.20.120.330">
    <property type="entry name" value="Nucleotidyltransferases domain 2"/>
    <property type="match status" value="1"/>
</dbReference>
<sequence length="975" mass="110467">VFLGGCLSSELLRSTLACTCWPFFRKEMLKIITIIIITTNILNQGVKPRFSAGMERTAGALERVLRVFHYFESSSEPCTWASNIRHGDSTDVRGIIQKIVDIHKVRCVSCFGLRLSHLRTGEVHWLHPDMGVSHVRERYEHSHPQDDWRYELRIRYLPKGFLNQFTEDQPTLNYFYHQVKSDYMMEIADHIDQVVALKLGCLEIRRFFRDMRGNALDKKSNYELLEKDVGLRRFFPKSLLDSVKAKSLRKLIQQTFKQFANLNDEQCILKFFEILSPIYRFDKECFKCALGSSWVISVELAIGPEEGISYLTDKGSNPTHLANFTQVQSIQFEERDRKGMLQLDVAGAPEPLTVTTTALNTAENMADLIDGYCRLVNGTFSSSANHEKRLQGVRAKAISISETDDYAEIIDEEDTYTMPSSEYHGDYEIQRDRIELGRCIGEGQFGDVHQGIYICPENPALSVAIKTCKNCTSDSVREKFLQEALTMRQFDHPHIVKLIGVITENPVWIIMELCTLGEVVKNFSLILFSYQLSTALAYLESKRFVHRDIAARNVLVSSVDCVKLGDFGLSRYMEDSSYYKASKGKLPIKWMAPESINFRRFTSASDVWMFGVCMWEILMYGVKPFQGVKNNDVIGRIENGERLAMPLNCPPTLYSLMTKCWAYDPSKRPRFTELKGQLSTILGEEKAQQEERSRMEMRRQVPVSWDSGGSDEAPPKPSRPGYPSPRSSEGFYPSPQHMGQHNHYQMAGHSGPHGLLPVPSGMYPTQAAGTVLDPHDSWNHRRAAQDHMWNPKHAAPPKKPPRPGAPSHPAGVSGLNPTDCYNEGVKIQPQEINPPPTANLDRSNDKVYENVTGLVKAVIEMSSKIQPAAPEEYVPMVKEVGLALRTLLATVDETIPLLPAHTHREIEMAQKLLNSDLAELINKMKLAQQYVMTSLQQDYKKQMLTAAHALAVDAKNLLDVIDQARLKMLGQTRPH</sequence>
<dbReference type="InterPro" id="IPR000299">
    <property type="entry name" value="FERM_domain"/>
</dbReference>
<keyword evidence="16" id="KW-0206">Cytoskeleton</keyword>
<dbReference type="CDD" id="cd14473">
    <property type="entry name" value="FERM_B-lobe"/>
    <property type="match status" value="1"/>
</dbReference>
<dbReference type="InterPro" id="IPR011993">
    <property type="entry name" value="PH-like_dom_sf"/>
</dbReference>
<dbReference type="InterPro" id="IPR019748">
    <property type="entry name" value="FERM_central"/>
</dbReference>
<feature type="domain" description="FERM" evidence="25">
    <location>
        <begin position="63"/>
        <end position="380"/>
    </location>
</feature>
<keyword evidence="17" id="KW-0966">Cell projection</keyword>
<dbReference type="Ensembl" id="ENSSRHT00000102691.1">
    <property type="protein sequence ID" value="ENSSRHP00000099988.1"/>
    <property type="gene ID" value="ENSSRHG00000047496.1"/>
</dbReference>
<evidence type="ECO:0000256" key="12">
    <source>
        <dbReference type="ARBA" id="ARBA00022840"/>
    </source>
</evidence>
<feature type="compositionally biased region" description="Basic and acidic residues" evidence="23">
    <location>
        <begin position="683"/>
        <end position="699"/>
    </location>
</feature>
<dbReference type="GO" id="GO:0007172">
    <property type="term" value="P:signal complex assembly"/>
    <property type="evidence" value="ECO:0007669"/>
    <property type="project" value="InterPro"/>
</dbReference>
<reference evidence="26" key="1">
    <citation type="submission" date="2025-08" db="UniProtKB">
        <authorList>
            <consortium name="Ensembl"/>
        </authorList>
    </citation>
    <scope>IDENTIFICATION</scope>
</reference>
<dbReference type="Gene3D" id="1.20.5.540">
    <property type="entry name" value="Single helix bin"/>
    <property type="match status" value="1"/>
</dbReference>
<keyword evidence="13" id="KW-0965">Cell junction</keyword>
<keyword evidence="11" id="KW-0418">Kinase</keyword>
<dbReference type="Pfam" id="PF03623">
    <property type="entry name" value="Focal_AT"/>
    <property type="match status" value="1"/>
</dbReference>
<dbReference type="PROSITE" id="PS50057">
    <property type="entry name" value="FERM_3"/>
    <property type="match status" value="1"/>
</dbReference>
<dbReference type="Pfam" id="PF00373">
    <property type="entry name" value="FERM_M"/>
    <property type="match status" value="1"/>
</dbReference>
<dbReference type="SUPFAM" id="SSF68993">
    <property type="entry name" value="FAT domain of focal adhesion kinase"/>
    <property type="match status" value="1"/>
</dbReference>
<evidence type="ECO:0000313" key="26">
    <source>
        <dbReference type="Ensembl" id="ENSSRHP00000099988.1"/>
    </source>
</evidence>
<comment type="catalytic activity">
    <reaction evidence="21">
        <text>L-tyrosyl-[protein] + ATP = O-phospho-L-tyrosyl-[protein] + ADP + H(+)</text>
        <dbReference type="Rhea" id="RHEA:10596"/>
        <dbReference type="Rhea" id="RHEA-COMP:10136"/>
        <dbReference type="Rhea" id="RHEA-COMP:20101"/>
        <dbReference type="ChEBI" id="CHEBI:15378"/>
        <dbReference type="ChEBI" id="CHEBI:30616"/>
        <dbReference type="ChEBI" id="CHEBI:46858"/>
        <dbReference type="ChEBI" id="CHEBI:61978"/>
        <dbReference type="ChEBI" id="CHEBI:456216"/>
        <dbReference type="EC" id="2.7.10.2"/>
    </reaction>
</comment>
<dbReference type="Gene3D" id="1.20.80.10">
    <property type="match status" value="1"/>
</dbReference>
<evidence type="ECO:0000256" key="19">
    <source>
        <dbReference type="ARBA" id="ARBA00042078"/>
    </source>
</evidence>
<keyword evidence="15" id="KW-0829">Tyrosine-protein kinase</keyword>
<dbReference type="PANTHER" id="PTHR46221:SF9">
    <property type="entry name" value="NON-SPECIFIC PROTEIN-TYROSINE KINASE"/>
    <property type="match status" value="1"/>
</dbReference>
<dbReference type="InterPro" id="IPR005189">
    <property type="entry name" value="Focal_adhesion_kin_target_dom"/>
</dbReference>
<evidence type="ECO:0000256" key="17">
    <source>
        <dbReference type="ARBA" id="ARBA00023273"/>
    </source>
</evidence>
<dbReference type="SUPFAM" id="SSF47031">
    <property type="entry name" value="Second domain of FERM"/>
    <property type="match status" value="1"/>
</dbReference>
<dbReference type="Gene3D" id="1.10.510.10">
    <property type="entry name" value="Transferase(Phosphotransferase) domain 1"/>
    <property type="match status" value="1"/>
</dbReference>
<dbReference type="Pfam" id="PF21477">
    <property type="entry name" value="FERM_C_FAK1"/>
    <property type="match status" value="1"/>
</dbReference>
<evidence type="ECO:0000256" key="15">
    <source>
        <dbReference type="ARBA" id="ARBA00023137"/>
    </source>
</evidence>
<evidence type="ECO:0000313" key="27">
    <source>
        <dbReference type="Proteomes" id="UP000472270"/>
    </source>
</evidence>
<accession>A0A673NAQ7</accession>
<comment type="subcellular location">
    <subcellularLocation>
        <location evidence="2">Cell junction</location>
        <location evidence="2">Focal adhesion</location>
    </subcellularLocation>
    <subcellularLocation>
        <location evidence="3">Cell membrane</location>
        <topology evidence="3">Peripheral membrane protein</topology>
        <orientation evidence="3">Cytoplasmic side</orientation>
    </subcellularLocation>
    <subcellularLocation>
        <location evidence="1">Cytoplasm</location>
        <location evidence="1">Cytoskeleton</location>
        <location evidence="1">Cilium basal body</location>
    </subcellularLocation>
</comment>
<evidence type="ECO:0000259" key="24">
    <source>
        <dbReference type="PROSITE" id="PS50011"/>
    </source>
</evidence>
<evidence type="ECO:0000256" key="11">
    <source>
        <dbReference type="ARBA" id="ARBA00022777"/>
    </source>
</evidence>
<dbReference type="Gene3D" id="3.10.20.90">
    <property type="entry name" value="Phosphatidylinositol 3-kinase Catalytic Subunit, Chain A, domain 1"/>
    <property type="match status" value="1"/>
</dbReference>
<dbReference type="SUPFAM" id="SSF54236">
    <property type="entry name" value="Ubiquitin-like"/>
    <property type="match status" value="1"/>
</dbReference>
<dbReference type="FunFam" id="1.20.120.330:FF:000001">
    <property type="entry name" value="focal adhesion kinase 1 isoform X1"/>
    <property type="match status" value="1"/>
</dbReference>
<keyword evidence="10 22" id="KW-0547">Nucleotide-binding</keyword>
<dbReference type="GO" id="GO:0004715">
    <property type="term" value="F:non-membrane spanning protein tyrosine kinase activity"/>
    <property type="evidence" value="ECO:0007669"/>
    <property type="project" value="UniProtKB-EC"/>
</dbReference>
<dbReference type="SUPFAM" id="SSF56112">
    <property type="entry name" value="Protein kinase-like (PK-like)"/>
    <property type="match status" value="1"/>
</dbReference>
<evidence type="ECO:0000256" key="13">
    <source>
        <dbReference type="ARBA" id="ARBA00022949"/>
    </source>
</evidence>
<dbReference type="CDD" id="cd05056">
    <property type="entry name" value="PTKc_FAK"/>
    <property type="match status" value="1"/>
</dbReference>
<keyword evidence="27" id="KW-1185">Reference proteome</keyword>
<reference evidence="26" key="2">
    <citation type="submission" date="2025-09" db="UniProtKB">
        <authorList>
            <consortium name="Ensembl"/>
        </authorList>
    </citation>
    <scope>IDENTIFICATION</scope>
</reference>
<organism evidence="26 27">
    <name type="scientific">Sinocyclocheilus rhinocerous</name>
    <dbReference type="NCBI Taxonomy" id="307959"/>
    <lineage>
        <taxon>Eukaryota</taxon>
        <taxon>Metazoa</taxon>
        <taxon>Chordata</taxon>
        <taxon>Craniata</taxon>
        <taxon>Vertebrata</taxon>
        <taxon>Euteleostomi</taxon>
        <taxon>Actinopterygii</taxon>
        <taxon>Neopterygii</taxon>
        <taxon>Teleostei</taxon>
        <taxon>Ostariophysi</taxon>
        <taxon>Cypriniformes</taxon>
        <taxon>Cyprinidae</taxon>
        <taxon>Cyprininae</taxon>
        <taxon>Sinocyclocheilus</taxon>
    </lineage>
</organism>
<evidence type="ECO:0000256" key="4">
    <source>
        <dbReference type="ARBA" id="ARBA00011903"/>
    </source>
</evidence>
<dbReference type="SUPFAM" id="SSF50729">
    <property type="entry name" value="PH domain-like"/>
    <property type="match status" value="1"/>
</dbReference>
<dbReference type="InterPro" id="IPR017441">
    <property type="entry name" value="Protein_kinase_ATP_BS"/>
</dbReference>
<dbReference type="Pfam" id="PF07714">
    <property type="entry name" value="PK_Tyr_Ser-Thr"/>
    <property type="match status" value="1"/>
</dbReference>